<dbReference type="OrthoDB" id="5419666at2759"/>
<accession>A0A1V8SF46</accession>
<comment type="caution">
    <text evidence="2">The sequence shown here is derived from an EMBL/GenBank/DDBJ whole genome shotgun (WGS) entry which is preliminary data.</text>
</comment>
<dbReference type="AlphaFoldDB" id="A0A1V8SF46"/>
<organism evidence="2 3">
    <name type="scientific">Cryoendolithus antarcticus</name>
    <dbReference type="NCBI Taxonomy" id="1507870"/>
    <lineage>
        <taxon>Eukaryota</taxon>
        <taxon>Fungi</taxon>
        <taxon>Dikarya</taxon>
        <taxon>Ascomycota</taxon>
        <taxon>Pezizomycotina</taxon>
        <taxon>Dothideomycetes</taxon>
        <taxon>Dothideomycetidae</taxon>
        <taxon>Cladosporiales</taxon>
        <taxon>Cladosporiaceae</taxon>
        <taxon>Cryoendolithus</taxon>
    </lineage>
</organism>
<feature type="compositionally biased region" description="Polar residues" evidence="1">
    <location>
        <begin position="90"/>
        <end position="107"/>
    </location>
</feature>
<evidence type="ECO:0000313" key="3">
    <source>
        <dbReference type="Proteomes" id="UP000192596"/>
    </source>
</evidence>
<proteinExistence type="predicted"/>
<feature type="region of interest" description="Disordered" evidence="1">
    <location>
        <begin position="150"/>
        <end position="181"/>
    </location>
</feature>
<evidence type="ECO:0000313" key="2">
    <source>
        <dbReference type="EMBL" id="OQN97772.1"/>
    </source>
</evidence>
<protein>
    <submittedName>
        <fullName evidence="2">Uncharacterized protein</fullName>
    </submittedName>
</protein>
<keyword evidence="3" id="KW-1185">Reference proteome</keyword>
<reference evidence="3" key="1">
    <citation type="submission" date="2017-03" db="EMBL/GenBank/DDBJ databases">
        <title>Genomes of endolithic fungi from Antarctica.</title>
        <authorList>
            <person name="Coleine C."/>
            <person name="Masonjones S."/>
            <person name="Stajich J.E."/>
        </authorList>
    </citation>
    <scope>NUCLEOTIDE SEQUENCE [LARGE SCALE GENOMIC DNA]</scope>
    <source>
        <strain evidence="3">CCFEE 5527</strain>
    </source>
</reference>
<dbReference type="InParanoid" id="A0A1V8SF46"/>
<evidence type="ECO:0000256" key="1">
    <source>
        <dbReference type="SAM" id="MobiDB-lite"/>
    </source>
</evidence>
<feature type="region of interest" description="Disordered" evidence="1">
    <location>
        <begin position="70"/>
        <end position="112"/>
    </location>
</feature>
<name>A0A1V8SF46_9PEZI</name>
<dbReference type="EMBL" id="NAJO01000051">
    <property type="protein sequence ID" value="OQN97772.1"/>
    <property type="molecule type" value="Genomic_DNA"/>
</dbReference>
<gene>
    <name evidence="2" type="ORF">B0A48_16093</name>
</gene>
<dbReference type="Proteomes" id="UP000192596">
    <property type="component" value="Unassembled WGS sequence"/>
</dbReference>
<dbReference type="STRING" id="1507870.A0A1V8SF46"/>
<feature type="compositionally biased region" description="Low complexity" evidence="1">
    <location>
        <begin position="70"/>
        <end position="89"/>
    </location>
</feature>
<sequence>MSLMRAFTTRRNKPEELSSVTIGRAASQRGGKPIIRTQISSPIALLSTSNMLALEAPQIQGAQPVFYRGASGSSTGSSSADDSDASTSANSIHSADTANTEMESSPVSPEPNHLSCYFKPAVETSANSSPLQSPHLSHVSSFNAPLIPSRAASHSKKAHVNLSRQRSLRVRSPPPSAHSSVEIFSQKQSSFVEAPRENPIGKELAQLDEVAEEFGNTAHSVEAEGDAAHMRERDLAYFAAPDYLSEIHDLLNELYGEEEQTVSWF</sequence>